<dbReference type="EMBL" id="JBHUEM010000004">
    <property type="protein sequence ID" value="MFD1735990.1"/>
    <property type="molecule type" value="Genomic_DNA"/>
</dbReference>
<dbReference type="RefSeq" id="WP_377927126.1">
    <property type="nucleotide sequence ID" value="NZ_JBHUEM010000004.1"/>
</dbReference>
<protein>
    <submittedName>
        <fullName evidence="1">Uncharacterized protein</fullName>
    </submittedName>
</protein>
<reference evidence="2" key="1">
    <citation type="journal article" date="2019" name="Int. J. Syst. Evol. Microbiol.">
        <title>The Global Catalogue of Microorganisms (GCM) 10K type strain sequencing project: providing services to taxonomists for standard genome sequencing and annotation.</title>
        <authorList>
            <consortium name="The Broad Institute Genomics Platform"/>
            <consortium name="The Broad Institute Genome Sequencing Center for Infectious Disease"/>
            <person name="Wu L."/>
            <person name="Ma J."/>
        </authorList>
    </citation>
    <scope>NUCLEOTIDE SEQUENCE [LARGE SCALE GENOMIC DNA]</scope>
    <source>
        <strain evidence="2">CCUG 49339</strain>
    </source>
</reference>
<dbReference type="Proteomes" id="UP001597214">
    <property type="component" value="Unassembled WGS sequence"/>
</dbReference>
<gene>
    <name evidence="1" type="ORF">ACFSCX_05375</name>
</gene>
<accession>A0ABW4LLD0</accession>
<sequence>MAKSTDDDIDNVLVVTILARIGDDSEVLKKSIKYMGAITKDKSYEFEKNLGRTLKPFK</sequence>
<keyword evidence="2" id="KW-1185">Reference proteome</keyword>
<comment type="caution">
    <text evidence="1">The sequence shown here is derived from an EMBL/GenBank/DDBJ whole genome shotgun (WGS) entry which is preliminary data.</text>
</comment>
<name>A0ABW4LLD0_9BACI</name>
<evidence type="ECO:0000313" key="1">
    <source>
        <dbReference type="EMBL" id="MFD1735990.1"/>
    </source>
</evidence>
<proteinExistence type="predicted"/>
<organism evidence="1 2">
    <name type="scientific">Bacillus salitolerans</name>
    <dbReference type="NCBI Taxonomy" id="1437434"/>
    <lineage>
        <taxon>Bacteria</taxon>
        <taxon>Bacillati</taxon>
        <taxon>Bacillota</taxon>
        <taxon>Bacilli</taxon>
        <taxon>Bacillales</taxon>
        <taxon>Bacillaceae</taxon>
        <taxon>Bacillus</taxon>
    </lineage>
</organism>
<evidence type="ECO:0000313" key="2">
    <source>
        <dbReference type="Proteomes" id="UP001597214"/>
    </source>
</evidence>